<accession>A0A498KM48</accession>
<dbReference type="GO" id="GO:0016020">
    <property type="term" value="C:membrane"/>
    <property type="evidence" value="ECO:0007669"/>
    <property type="project" value="TreeGrafter"/>
</dbReference>
<dbReference type="STRING" id="3750.A0A498KM48"/>
<organism evidence="4 5">
    <name type="scientific">Malus domestica</name>
    <name type="common">Apple</name>
    <name type="synonym">Pyrus malus</name>
    <dbReference type="NCBI Taxonomy" id="3750"/>
    <lineage>
        <taxon>Eukaryota</taxon>
        <taxon>Viridiplantae</taxon>
        <taxon>Streptophyta</taxon>
        <taxon>Embryophyta</taxon>
        <taxon>Tracheophyta</taxon>
        <taxon>Spermatophyta</taxon>
        <taxon>Magnoliopsida</taxon>
        <taxon>eudicotyledons</taxon>
        <taxon>Gunneridae</taxon>
        <taxon>Pentapetalae</taxon>
        <taxon>rosids</taxon>
        <taxon>fabids</taxon>
        <taxon>Rosales</taxon>
        <taxon>Rosaceae</taxon>
        <taxon>Amygdaloideae</taxon>
        <taxon>Maleae</taxon>
        <taxon>Malus</taxon>
    </lineage>
</organism>
<evidence type="ECO:0000313" key="5">
    <source>
        <dbReference type="Proteomes" id="UP000290289"/>
    </source>
</evidence>
<keyword evidence="2" id="KW-0521">NADP</keyword>
<dbReference type="EMBL" id="RDQH01000328">
    <property type="protein sequence ID" value="RXI06722.1"/>
    <property type="molecule type" value="Genomic_DNA"/>
</dbReference>
<dbReference type="Pfam" id="PF00106">
    <property type="entry name" value="adh_short"/>
    <property type="match status" value="1"/>
</dbReference>
<keyword evidence="5" id="KW-1185">Reference proteome</keyword>
<reference evidence="4 5" key="1">
    <citation type="submission" date="2018-10" db="EMBL/GenBank/DDBJ databases">
        <title>A high-quality apple genome assembly.</title>
        <authorList>
            <person name="Hu J."/>
        </authorList>
    </citation>
    <scope>NUCLEOTIDE SEQUENCE [LARGE SCALE GENOMIC DNA]</scope>
    <source>
        <strain evidence="5">cv. HFTH1</strain>
        <tissue evidence="4">Young leaf</tissue>
    </source>
</reference>
<comment type="caution">
    <text evidence="4">The sequence shown here is derived from an EMBL/GenBank/DDBJ whole genome shotgun (WGS) entry which is preliminary data.</text>
</comment>
<dbReference type="AlphaFoldDB" id="A0A498KM48"/>
<evidence type="ECO:0000256" key="3">
    <source>
        <dbReference type="ARBA" id="ARBA00023002"/>
    </source>
</evidence>
<comment type="similarity">
    <text evidence="1">Belongs to the short-chain dehydrogenases/reductases (SDR) family.</text>
</comment>
<dbReference type="GO" id="GO:0016491">
    <property type="term" value="F:oxidoreductase activity"/>
    <property type="evidence" value="ECO:0007669"/>
    <property type="project" value="UniProtKB-KW"/>
</dbReference>
<dbReference type="SUPFAM" id="SSF51735">
    <property type="entry name" value="NAD(P)-binding Rossmann-fold domains"/>
    <property type="match status" value="1"/>
</dbReference>
<name>A0A498KM48_MALDO</name>
<dbReference type="PANTHER" id="PTHR43490:SF98">
    <property type="entry name" value="OS02G0640600 PROTEIN"/>
    <property type="match status" value="1"/>
</dbReference>
<dbReference type="Proteomes" id="UP000290289">
    <property type="component" value="Chromosome 2"/>
</dbReference>
<gene>
    <name evidence="4" type="ORF">DVH24_025858</name>
</gene>
<keyword evidence="3" id="KW-0560">Oxidoreductase</keyword>
<protein>
    <submittedName>
        <fullName evidence="4">Uncharacterized protein</fullName>
    </submittedName>
</protein>
<dbReference type="Gene3D" id="3.40.50.720">
    <property type="entry name" value="NAD(P)-binding Rossmann-like Domain"/>
    <property type="match status" value="1"/>
</dbReference>
<dbReference type="PANTHER" id="PTHR43490">
    <property type="entry name" value="(+)-NEOMENTHOL DEHYDROGENASE"/>
    <property type="match status" value="1"/>
</dbReference>
<proteinExistence type="inferred from homology"/>
<dbReference type="InterPro" id="IPR036291">
    <property type="entry name" value="NAD(P)-bd_dom_sf"/>
</dbReference>
<evidence type="ECO:0000256" key="1">
    <source>
        <dbReference type="ARBA" id="ARBA00006484"/>
    </source>
</evidence>
<sequence>MAEEGKRYAVVTGSNQGIRFGTVKKLAANGIMVVLTALNEKMGLEVIEKLKECGLSDVVVFHQLDVTDPACVASLADFVKNQFGKLDTLV</sequence>
<evidence type="ECO:0000313" key="4">
    <source>
        <dbReference type="EMBL" id="RXI06722.1"/>
    </source>
</evidence>
<evidence type="ECO:0000256" key="2">
    <source>
        <dbReference type="ARBA" id="ARBA00022857"/>
    </source>
</evidence>
<dbReference type="InterPro" id="IPR002347">
    <property type="entry name" value="SDR_fam"/>
</dbReference>